<organism evidence="2 3">
    <name type="scientific">Rhodopirellula baltica (strain DSM 10527 / NCIMB 13988 / SH1)</name>
    <dbReference type="NCBI Taxonomy" id="243090"/>
    <lineage>
        <taxon>Bacteria</taxon>
        <taxon>Pseudomonadati</taxon>
        <taxon>Planctomycetota</taxon>
        <taxon>Planctomycetia</taxon>
        <taxon>Pirellulales</taxon>
        <taxon>Pirellulaceae</taxon>
        <taxon>Rhodopirellula</taxon>
    </lineage>
</organism>
<dbReference type="HOGENOM" id="CLU_2525305_0_0_0"/>
<reference evidence="2 3" key="1">
    <citation type="journal article" date="2003" name="Proc. Natl. Acad. Sci. U.S.A.">
        <title>Complete genome sequence of the marine planctomycete Pirellula sp. strain 1.</title>
        <authorList>
            <person name="Gloeckner F.O."/>
            <person name="Kube M."/>
            <person name="Bauer M."/>
            <person name="Teeling H."/>
            <person name="Lombardot T."/>
            <person name="Ludwig W."/>
            <person name="Gade D."/>
            <person name="Beck A."/>
            <person name="Borzym K."/>
            <person name="Heitmann K."/>
            <person name="Rabus R."/>
            <person name="Schlesner H."/>
            <person name="Amann R."/>
            <person name="Reinhardt R."/>
        </authorList>
    </citation>
    <scope>NUCLEOTIDE SEQUENCE [LARGE SCALE GENOMIC DNA]</scope>
    <source>
        <strain evidence="3">DSM 10527 / NCIMB 13988 / SH1</strain>
    </source>
</reference>
<dbReference type="EnsemblBacteria" id="CAD77545">
    <property type="protein sequence ID" value="CAD77545"/>
    <property type="gene ID" value="RB12371"/>
</dbReference>
<evidence type="ECO:0000313" key="3">
    <source>
        <dbReference type="Proteomes" id="UP000001025"/>
    </source>
</evidence>
<name>Q7UIR7_RHOBA</name>
<dbReference type="EMBL" id="BX294154">
    <property type="protein sequence ID" value="CAD77545.1"/>
    <property type="molecule type" value="Genomic_DNA"/>
</dbReference>
<dbReference type="STRING" id="243090.RB12371"/>
<keyword evidence="3" id="KW-1185">Reference proteome</keyword>
<sequence length="84" mass="9291">MGATPRKRSSNSNEETVPGGVIGTTSSKHSVIPEQSDQPERLTQRFQVDWNTNCPYRALDSLPAKEAGCEFNAKMTLTNRAKPR</sequence>
<gene>
    <name evidence="2" type="ordered locus">RB12371</name>
</gene>
<evidence type="ECO:0000313" key="2">
    <source>
        <dbReference type="EMBL" id="CAD77545.1"/>
    </source>
</evidence>
<dbReference type="AlphaFoldDB" id="Q7UIR7"/>
<feature type="compositionally biased region" description="Polar residues" evidence="1">
    <location>
        <begin position="23"/>
        <end position="36"/>
    </location>
</feature>
<dbReference type="InParanoid" id="Q7UIR7"/>
<accession>Q7UIR7</accession>
<protein>
    <submittedName>
        <fullName evidence="2">Uncharacterized protein</fullName>
    </submittedName>
</protein>
<dbReference type="KEGG" id="rba:RB12371"/>
<dbReference type="Proteomes" id="UP000001025">
    <property type="component" value="Chromosome"/>
</dbReference>
<evidence type="ECO:0000256" key="1">
    <source>
        <dbReference type="SAM" id="MobiDB-lite"/>
    </source>
</evidence>
<feature type="region of interest" description="Disordered" evidence="1">
    <location>
        <begin position="1"/>
        <end position="40"/>
    </location>
</feature>
<proteinExistence type="predicted"/>